<protein>
    <submittedName>
        <fullName evidence="1">Heterochromatin protein one</fullName>
    </submittedName>
</protein>
<evidence type="ECO:0000313" key="2">
    <source>
        <dbReference type="Proteomes" id="UP001497680"/>
    </source>
</evidence>
<organism evidence="1 2">
    <name type="scientific">Hypoxylon rubiginosum</name>
    <dbReference type="NCBI Taxonomy" id="110542"/>
    <lineage>
        <taxon>Eukaryota</taxon>
        <taxon>Fungi</taxon>
        <taxon>Dikarya</taxon>
        <taxon>Ascomycota</taxon>
        <taxon>Pezizomycotina</taxon>
        <taxon>Sordariomycetes</taxon>
        <taxon>Xylariomycetidae</taxon>
        <taxon>Xylariales</taxon>
        <taxon>Hypoxylaceae</taxon>
        <taxon>Hypoxylon</taxon>
    </lineage>
</organism>
<name>A0ACC0DGY5_9PEZI</name>
<gene>
    <name evidence="1" type="ORF">F4821DRAFT_226148</name>
</gene>
<proteinExistence type="predicted"/>
<keyword evidence="2" id="KW-1185">Reference proteome</keyword>
<reference evidence="1 2" key="1">
    <citation type="journal article" date="2022" name="New Phytol.">
        <title>Ecological generalism drives hyperdiversity of secondary metabolite gene clusters in xylarialean endophytes.</title>
        <authorList>
            <person name="Franco M.E.E."/>
            <person name="Wisecaver J.H."/>
            <person name="Arnold A.E."/>
            <person name="Ju Y.M."/>
            <person name="Slot J.C."/>
            <person name="Ahrendt S."/>
            <person name="Moore L.P."/>
            <person name="Eastman K.E."/>
            <person name="Scott K."/>
            <person name="Konkel Z."/>
            <person name="Mondo S.J."/>
            <person name="Kuo A."/>
            <person name="Hayes R.D."/>
            <person name="Haridas S."/>
            <person name="Andreopoulos B."/>
            <person name="Riley R."/>
            <person name="LaButti K."/>
            <person name="Pangilinan J."/>
            <person name="Lipzen A."/>
            <person name="Amirebrahimi M."/>
            <person name="Yan J."/>
            <person name="Adam C."/>
            <person name="Keymanesh K."/>
            <person name="Ng V."/>
            <person name="Louie K."/>
            <person name="Northen T."/>
            <person name="Drula E."/>
            <person name="Henrissat B."/>
            <person name="Hsieh H.M."/>
            <person name="Youens-Clark K."/>
            <person name="Lutzoni F."/>
            <person name="Miadlikowska J."/>
            <person name="Eastwood D.C."/>
            <person name="Hamelin R.C."/>
            <person name="Grigoriev I.V."/>
            <person name="U'Ren J.M."/>
        </authorList>
    </citation>
    <scope>NUCLEOTIDE SEQUENCE [LARGE SCALE GENOMIC DNA]</scope>
    <source>
        <strain evidence="1 2">ER1909</strain>
    </source>
</reference>
<comment type="caution">
    <text evidence="1">The sequence shown here is derived from an EMBL/GenBank/DDBJ whole genome shotgun (WGS) entry which is preliminary data.</text>
</comment>
<dbReference type="EMBL" id="MU394286">
    <property type="protein sequence ID" value="KAI6091465.1"/>
    <property type="molecule type" value="Genomic_DNA"/>
</dbReference>
<evidence type="ECO:0000313" key="1">
    <source>
        <dbReference type="EMBL" id="KAI6091465.1"/>
    </source>
</evidence>
<accession>A0ACC0DGY5</accession>
<dbReference type="Proteomes" id="UP001497680">
    <property type="component" value="Unassembled WGS sequence"/>
</dbReference>
<sequence>MPPAISDEEASEYGEATAPKSSTRGKKAASSSRDAEGTLDVVIRSGIVNGDAGGGDQAEEDDEEEGLGEDLGEDEFIVEKILGHMADPKDNSVKFKVKWEGWEKKSDQTWEDYDNLRENATDVLDEYLASVGGLDKILEDSKTALKTKKRGRPALGTPTNGAKRRRNDSHPGSETPPVSGRVWRTPTGSWENDVESIDACHDEATGKLIVYLTWKDGHKTQHDTKTVYSRCPQKMLQFYERHVKIVMQSSDGPTKDEA</sequence>